<dbReference type="GO" id="GO:0004743">
    <property type="term" value="F:pyruvate kinase activity"/>
    <property type="evidence" value="ECO:0007669"/>
    <property type="project" value="UniProtKB-UniRule"/>
</dbReference>
<evidence type="ECO:0000256" key="15">
    <source>
        <dbReference type="NCBIfam" id="TIGR01064"/>
    </source>
</evidence>
<dbReference type="PANTHER" id="PTHR11817">
    <property type="entry name" value="PYRUVATE KINASE"/>
    <property type="match status" value="1"/>
</dbReference>
<sequence>MNSLRDCRKTKIVATIGPVTASPAMIGHLVDAGLDVARLNFSHGDHDGHRQVISAVRRAAAAAGRPVGVLMDLAGPKIRLGVLPLERRLRTGQAVTLVQGESAEGEAIPVNYPHLLEDVEIGGRILMADGLVELVVTGKKDGQLLCSVITGGEVSSRKGVNLPTSVLRIPAFTEKDRADLEMGLAEDVDFVALSFVRHEQDLAPVREILARREQPPLLIAKIEKPQAVERLDEILEAVDGVMVARGDLGVEMPLEEVPIVQKRIIDHARRAGKLVITATQMLRSMMTSPRPTRAEATDVANAVFDGTDAVMLSDETAAGNYPLDSVKVMDRICRAAERELDTAHYLRQELSSLLPATEAALSRAAVYLARDLNAAGIVASTASGGTARLIARFRPRQPVIGLTPHQHTLRQLTMSWGVIPAEVAPFGSIEEMLAATARWCKEHGLADKGDKLIVTAGLPLQVRGSTNMAKVMEL</sequence>
<dbReference type="OrthoDB" id="9812123at2"/>
<keyword evidence="9" id="KW-0547">Nucleotide-binding</keyword>
<keyword evidence="13 16" id="KW-0324">Glycolysis</keyword>
<evidence type="ECO:0000256" key="2">
    <source>
        <dbReference type="ARBA" id="ARBA00001958"/>
    </source>
</evidence>
<dbReference type="InterPro" id="IPR015795">
    <property type="entry name" value="Pyrv_Knase_C"/>
</dbReference>
<dbReference type="SUPFAM" id="SSF51621">
    <property type="entry name" value="Phosphoenolpyruvate/pyruvate domain"/>
    <property type="match status" value="1"/>
</dbReference>
<dbReference type="FunFam" id="3.20.20.60:FF:000025">
    <property type="entry name" value="Pyruvate kinase"/>
    <property type="match status" value="1"/>
</dbReference>
<dbReference type="InterPro" id="IPR036918">
    <property type="entry name" value="Pyrv_Knase_C_sf"/>
</dbReference>
<dbReference type="FunFam" id="2.40.33.10:FF:000001">
    <property type="entry name" value="Pyruvate kinase"/>
    <property type="match status" value="1"/>
</dbReference>
<dbReference type="Gene3D" id="3.20.20.60">
    <property type="entry name" value="Phosphoenolpyruvate-binding domains"/>
    <property type="match status" value="1"/>
</dbReference>
<keyword evidence="11" id="KW-0067">ATP-binding</keyword>
<gene>
    <name evidence="19" type="ordered locus">Deba_1395</name>
</gene>
<evidence type="ECO:0000256" key="8">
    <source>
        <dbReference type="ARBA" id="ARBA00022723"/>
    </source>
</evidence>
<dbReference type="AlphaFoldDB" id="E1QGS0"/>
<feature type="domain" description="Pyruvate kinase barrel" evidence="17">
    <location>
        <begin position="8"/>
        <end position="326"/>
    </location>
</feature>
<comment type="catalytic activity">
    <reaction evidence="16">
        <text>pyruvate + ATP = phosphoenolpyruvate + ADP + H(+)</text>
        <dbReference type="Rhea" id="RHEA:18157"/>
        <dbReference type="ChEBI" id="CHEBI:15361"/>
        <dbReference type="ChEBI" id="CHEBI:15378"/>
        <dbReference type="ChEBI" id="CHEBI:30616"/>
        <dbReference type="ChEBI" id="CHEBI:58702"/>
        <dbReference type="ChEBI" id="CHEBI:456216"/>
        <dbReference type="EC" id="2.7.1.40"/>
    </reaction>
</comment>
<accession>E1QGS0</accession>
<evidence type="ECO:0000256" key="1">
    <source>
        <dbReference type="ARBA" id="ARBA00001946"/>
    </source>
</evidence>
<evidence type="ECO:0000256" key="10">
    <source>
        <dbReference type="ARBA" id="ARBA00022777"/>
    </source>
</evidence>
<dbReference type="Pfam" id="PF02887">
    <property type="entry name" value="PK_C"/>
    <property type="match status" value="1"/>
</dbReference>
<dbReference type="Gene3D" id="2.40.33.10">
    <property type="entry name" value="PK beta-barrel domain-like"/>
    <property type="match status" value="1"/>
</dbReference>
<dbReference type="STRING" id="644282.Deba_1395"/>
<dbReference type="EMBL" id="CP002085">
    <property type="protein sequence ID" value="ADK84763.1"/>
    <property type="molecule type" value="Genomic_DNA"/>
</dbReference>
<evidence type="ECO:0000256" key="11">
    <source>
        <dbReference type="ARBA" id="ARBA00022840"/>
    </source>
</evidence>
<dbReference type="EC" id="2.7.1.40" evidence="5 15"/>
<dbReference type="Pfam" id="PF00224">
    <property type="entry name" value="PK"/>
    <property type="match status" value="1"/>
</dbReference>
<protein>
    <recommendedName>
        <fullName evidence="6 15">Pyruvate kinase</fullName>
        <ecNumber evidence="5 15">2.7.1.40</ecNumber>
    </recommendedName>
</protein>
<evidence type="ECO:0000256" key="14">
    <source>
        <dbReference type="ARBA" id="ARBA00023317"/>
    </source>
</evidence>
<comment type="cofactor">
    <cofactor evidence="1">
        <name>Mg(2+)</name>
        <dbReference type="ChEBI" id="CHEBI:18420"/>
    </cofactor>
</comment>
<dbReference type="InterPro" id="IPR040442">
    <property type="entry name" value="Pyrv_kinase-like_dom_sf"/>
</dbReference>
<evidence type="ECO:0000256" key="13">
    <source>
        <dbReference type="ARBA" id="ARBA00023152"/>
    </source>
</evidence>
<evidence type="ECO:0000256" key="6">
    <source>
        <dbReference type="ARBA" id="ARBA00018587"/>
    </source>
</evidence>
<keyword evidence="8" id="KW-0479">Metal-binding</keyword>
<dbReference type="Proteomes" id="UP000009047">
    <property type="component" value="Chromosome"/>
</dbReference>
<keyword evidence="10 16" id="KW-0418">Kinase</keyword>
<dbReference type="InterPro" id="IPR001697">
    <property type="entry name" value="Pyr_Knase"/>
</dbReference>
<evidence type="ECO:0000256" key="9">
    <source>
        <dbReference type="ARBA" id="ARBA00022741"/>
    </source>
</evidence>
<dbReference type="UniPathway" id="UPA00109">
    <property type="reaction ID" value="UER00188"/>
</dbReference>
<dbReference type="PRINTS" id="PR01050">
    <property type="entry name" value="PYRUVTKNASE"/>
</dbReference>
<feature type="domain" description="Pyruvate kinase C-terminal" evidence="18">
    <location>
        <begin position="360"/>
        <end position="472"/>
    </location>
</feature>
<evidence type="ECO:0000313" key="20">
    <source>
        <dbReference type="Proteomes" id="UP000009047"/>
    </source>
</evidence>
<keyword evidence="14 19" id="KW-0670">Pyruvate</keyword>
<dbReference type="InterPro" id="IPR015806">
    <property type="entry name" value="Pyrv_Knase_insert_dom_sf"/>
</dbReference>
<dbReference type="eggNOG" id="COG0469">
    <property type="taxonomic scope" value="Bacteria"/>
</dbReference>
<evidence type="ECO:0000259" key="18">
    <source>
        <dbReference type="Pfam" id="PF02887"/>
    </source>
</evidence>
<keyword evidence="12 16" id="KW-0460">Magnesium</keyword>
<dbReference type="RefSeq" id="WP_013258216.1">
    <property type="nucleotide sequence ID" value="NC_014365.1"/>
</dbReference>
<comment type="pathway">
    <text evidence="3 16">Carbohydrate degradation; glycolysis; pyruvate from D-glyceraldehyde 3-phosphate: step 5/5.</text>
</comment>
<evidence type="ECO:0000256" key="7">
    <source>
        <dbReference type="ARBA" id="ARBA00022679"/>
    </source>
</evidence>
<dbReference type="KEGG" id="dbr:Deba_1395"/>
<evidence type="ECO:0000256" key="3">
    <source>
        <dbReference type="ARBA" id="ARBA00004997"/>
    </source>
</evidence>
<dbReference type="Gene3D" id="3.40.1380.20">
    <property type="entry name" value="Pyruvate kinase, C-terminal domain"/>
    <property type="match status" value="1"/>
</dbReference>
<dbReference type="SUPFAM" id="SSF52935">
    <property type="entry name" value="PK C-terminal domain-like"/>
    <property type="match status" value="1"/>
</dbReference>
<dbReference type="NCBIfam" id="NF004491">
    <property type="entry name" value="PRK05826.1"/>
    <property type="match status" value="1"/>
</dbReference>
<dbReference type="NCBIfam" id="TIGR01064">
    <property type="entry name" value="pyruv_kin"/>
    <property type="match status" value="1"/>
</dbReference>
<evidence type="ECO:0000256" key="5">
    <source>
        <dbReference type="ARBA" id="ARBA00012142"/>
    </source>
</evidence>
<evidence type="ECO:0000256" key="12">
    <source>
        <dbReference type="ARBA" id="ARBA00022842"/>
    </source>
</evidence>
<reference evidence="19 20" key="1">
    <citation type="journal article" date="2010" name="Stand. Genomic Sci.">
        <title>Complete genome sequence of Desulfarculus baarsii type strain (2st14).</title>
        <authorList>
            <person name="Sun H."/>
            <person name="Spring S."/>
            <person name="Lapidus A."/>
            <person name="Davenport K."/>
            <person name="Del Rio T.G."/>
            <person name="Tice H."/>
            <person name="Nolan M."/>
            <person name="Copeland A."/>
            <person name="Cheng J.F."/>
            <person name="Lucas S."/>
            <person name="Tapia R."/>
            <person name="Goodwin L."/>
            <person name="Pitluck S."/>
            <person name="Ivanova N."/>
            <person name="Pagani I."/>
            <person name="Mavromatis K."/>
            <person name="Ovchinnikova G."/>
            <person name="Pati A."/>
            <person name="Chen A."/>
            <person name="Palaniappan K."/>
            <person name="Hauser L."/>
            <person name="Chang Y.J."/>
            <person name="Jeffries C.D."/>
            <person name="Detter J.C."/>
            <person name="Han C."/>
            <person name="Rohde M."/>
            <person name="Brambilla E."/>
            <person name="Goker M."/>
            <person name="Woyke T."/>
            <person name="Bristow J."/>
            <person name="Eisen J.A."/>
            <person name="Markowitz V."/>
            <person name="Hugenholtz P."/>
            <person name="Kyrpides N.C."/>
            <person name="Klenk H.P."/>
            <person name="Land M."/>
        </authorList>
    </citation>
    <scope>NUCLEOTIDE SEQUENCE [LARGE SCALE GENOMIC DNA]</scope>
    <source>
        <strain evidence="20">ATCC 33931 / DSM 2075 / LMG 7858 / VKM B-1802 / 2st14</strain>
    </source>
</reference>
<dbReference type="GO" id="GO:0030955">
    <property type="term" value="F:potassium ion binding"/>
    <property type="evidence" value="ECO:0007669"/>
    <property type="project" value="UniProtKB-UniRule"/>
</dbReference>
<keyword evidence="20" id="KW-1185">Reference proteome</keyword>
<dbReference type="InterPro" id="IPR015813">
    <property type="entry name" value="Pyrv/PenolPyrv_kinase-like_dom"/>
</dbReference>
<dbReference type="HOGENOM" id="CLU_015439_0_2_7"/>
<dbReference type="GO" id="GO:0016301">
    <property type="term" value="F:kinase activity"/>
    <property type="evidence" value="ECO:0007669"/>
    <property type="project" value="UniProtKB-KW"/>
</dbReference>
<comment type="cofactor">
    <cofactor evidence="2">
        <name>K(+)</name>
        <dbReference type="ChEBI" id="CHEBI:29103"/>
    </cofactor>
</comment>
<comment type="similarity">
    <text evidence="4 16">Belongs to the pyruvate kinase family.</text>
</comment>
<evidence type="ECO:0000313" key="19">
    <source>
        <dbReference type="EMBL" id="ADK84763.1"/>
    </source>
</evidence>
<organism evidence="19 20">
    <name type="scientific">Desulfarculus baarsii (strain ATCC 33931 / DSM 2075 / LMG 7858 / VKM B-1802 / 2st14)</name>
    <dbReference type="NCBI Taxonomy" id="644282"/>
    <lineage>
        <taxon>Bacteria</taxon>
        <taxon>Pseudomonadati</taxon>
        <taxon>Thermodesulfobacteriota</taxon>
        <taxon>Desulfarculia</taxon>
        <taxon>Desulfarculales</taxon>
        <taxon>Desulfarculaceae</taxon>
        <taxon>Desulfarculus</taxon>
    </lineage>
</organism>
<dbReference type="InterPro" id="IPR011037">
    <property type="entry name" value="Pyrv_Knase-like_insert_dom_sf"/>
</dbReference>
<dbReference type="SUPFAM" id="SSF50800">
    <property type="entry name" value="PK beta-barrel domain-like"/>
    <property type="match status" value="1"/>
</dbReference>
<dbReference type="GO" id="GO:0000287">
    <property type="term" value="F:magnesium ion binding"/>
    <property type="evidence" value="ECO:0007669"/>
    <property type="project" value="UniProtKB-UniRule"/>
</dbReference>
<evidence type="ECO:0000256" key="4">
    <source>
        <dbReference type="ARBA" id="ARBA00008663"/>
    </source>
</evidence>
<keyword evidence="7 16" id="KW-0808">Transferase</keyword>
<dbReference type="GO" id="GO:0005524">
    <property type="term" value="F:ATP binding"/>
    <property type="evidence" value="ECO:0007669"/>
    <property type="project" value="UniProtKB-KW"/>
</dbReference>
<evidence type="ECO:0000256" key="16">
    <source>
        <dbReference type="RuleBase" id="RU000504"/>
    </source>
</evidence>
<name>E1QGS0_DESB2</name>
<proteinExistence type="inferred from homology"/>
<dbReference type="NCBIfam" id="NF004978">
    <property type="entry name" value="PRK06354.1"/>
    <property type="match status" value="1"/>
</dbReference>
<dbReference type="InterPro" id="IPR015793">
    <property type="entry name" value="Pyrv_Knase_brl"/>
</dbReference>
<evidence type="ECO:0000259" key="17">
    <source>
        <dbReference type="Pfam" id="PF00224"/>
    </source>
</evidence>